<dbReference type="GO" id="GO:0009254">
    <property type="term" value="P:peptidoglycan turnover"/>
    <property type="evidence" value="ECO:0007669"/>
    <property type="project" value="TreeGrafter"/>
</dbReference>
<name>A0A8J3N5X8_9CHLR</name>
<dbReference type="SUPFAM" id="SSF55846">
    <property type="entry name" value="N-acetylmuramoyl-L-alanine amidase-like"/>
    <property type="match status" value="1"/>
</dbReference>
<dbReference type="InterPro" id="IPR051206">
    <property type="entry name" value="NAMLAA_amidase_2"/>
</dbReference>
<reference evidence="6" key="1">
    <citation type="submission" date="2020-10" db="EMBL/GenBank/DDBJ databases">
        <title>Taxonomic study of unclassified bacteria belonging to the class Ktedonobacteria.</title>
        <authorList>
            <person name="Yabe S."/>
            <person name="Wang C.M."/>
            <person name="Zheng Y."/>
            <person name="Sakai Y."/>
            <person name="Cavaletti L."/>
            <person name="Monciardini P."/>
            <person name="Donadio S."/>
        </authorList>
    </citation>
    <scope>NUCLEOTIDE SEQUENCE</scope>
    <source>
        <strain evidence="6">ID150040</strain>
    </source>
</reference>
<dbReference type="InterPro" id="IPR002502">
    <property type="entry name" value="Amidase_domain"/>
</dbReference>
<dbReference type="PANTHER" id="PTHR30417">
    <property type="entry name" value="N-ACETYLMURAMOYL-L-ALANINE AMIDASE AMID"/>
    <property type="match status" value="1"/>
</dbReference>
<keyword evidence="7" id="KW-1185">Reference proteome</keyword>
<dbReference type="Proteomes" id="UP000597444">
    <property type="component" value="Unassembled WGS sequence"/>
</dbReference>
<dbReference type="InterPro" id="IPR036505">
    <property type="entry name" value="Amidase/PGRP_sf"/>
</dbReference>
<evidence type="ECO:0000256" key="2">
    <source>
        <dbReference type="ARBA" id="ARBA00011901"/>
    </source>
</evidence>
<dbReference type="SMART" id="SM00644">
    <property type="entry name" value="Ami_2"/>
    <property type="match status" value="1"/>
</dbReference>
<dbReference type="RefSeq" id="WP_220210204.1">
    <property type="nucleotide sequence ID" value="NZ_BNJK01000002.1"/>
</dbReference>
<dbReference type="GO" id="GO:0009253">
    <property type="term" value="P:peptidoglycan catabolic process"/>
    <property type="evidence" value="ECO:0007669"/>
    <property type="project" value="InterPro"/>
</dbReference>
<dbReference type="PANTHER" id="PTHR30417:SF1">
    <property type="entry name" value="N-ACETYLMURAMOYL-L-ALANINE AMIDASE AMID"/>
    <property type="match status" value="1"/>
</dbReference>
<dbReference type="Gene3D" id="3.40.80.10">
    <property type="entry name" value="Peptidoglycan recognition protein-like"/>
    <property type="match status" value="1"/>
</dbReference>
<keyword evidence="4" id="KW-0961">Cell wall biogenesis/degradation</keyword>
<protein>
    <recommendedName>
        <fullName evidence="2">N-acetylmuramoyl-L-alanine amidase</fullName>
        <ecNumber evidence="2">3.5.1.28</ecNumber>
    </recommendedName>
</protein>
<evidence type="ECO:0000259" key="5">
    <source>
        <dbReference type="SMART" id="SM00644"/>
    </source>
</evidence>
<dbReference type="CDD" id="cd06583">
    <property type="entry name" value="PGRP"/>
    <property type="match status" value="1"/>
</dbReference>
<dbReference type="Pfam" id="PF01510">
    <property type="entry name" value="Amidase_2"/>
    <property type="match status" value="1"/>
</dbReference>
<evidence type="ECO:0000256" key="4">
    <source>
        <dbReference type="ARBA" id="ARBA00023316"/>
    </source>
</evidence>
<sequence length="284" mass="30884">MSLNIIDMASPNYSSRDGALVRWLILHGTAGFETAQQVGTYFGERTSQVSANYCVGTDGVIVRSVPERFAAWGNGVITGPAGIGGDGVHHDAWWDDCPQWGGLPNPNPVTISIEHVKPSTDNSDTLTAAQKNASFALIKDICVRQRIPMRQANSQGGITGHFSMDPVNRSRCPGPYPWDELWAFLKGASTVTPNKWQIADAQKEWQSAASLFGGTAPSYTTGIAQAWAQRVYAGQRLGPPLTAEYDSTDWGGNAIRVQQFANARCEWRTDGSSCRFFDARGEIL</sequence>
<dbReference type="GO" id="GO:0071555">
    <property type="term" value="P:cell wall organization"/>
    <property type="evidence" value="ECO:0007669"/>
    <property type="project" value="UniProtKB-KW"/>
</dbReference>
<comment type="caution">
    <text evidence="6">The sequence shown here is derived from an EMBL/GenBank/DDBJ whole genome shotgun (WGS) entry which is preliminary data.</text>
</comment>
<gene>
    <name evidence="6" type="ORF">KSF_096120</name>
</gene>
<organism evidence="6 7">
    <name type="scientific">Reticulibacter mediterranei</name>
    <dbReference type="NCBI Taxonomy" id="2778369"/>
    <lineage>
        <taxon>Bacteria</taxon>
        <taxon>Bacillati</taxon>
        <taxon>Chloroflexota</taxon>
        <taxon>Ktedonobacteria</taxon>
        <taxon>Ktedonobacterales</taxon>
        <taxon>Reticulibacteraceae</taxon>
        <taxon>Reticulibacter</taxon>
    </lineage>
</organism>
<dbReference type="EMBL" id="BNJK01000002">
    <property type="protein sequence ID" value="GHO99564.1"/>
    <property type="molecule type" value="Genomic_DNA"/>
</dbReference>
<evidence type="ECO:0000313" key="6">
    <source>
        <dbReference type="EMBL" id="GHO99564.1"/>
    </source>
</evidence>
<evidence type="ECO:0000256" key="1">
    <source>
        <dbReference type="ARBA" id="ARBA00001561"/>
    </source>
</evidence>
<evidence type="ECO:0000256" key="3">
    <source>
        <dbReference type="ARBA" id="ARBA00022801"/>
    </source>
</evidence>
<accession>A0A8J3N5X8</accession>
<feature type="domain" description="N-acetylmuramoyl-L-alanine amidase" evidence="5">
    <location>
        <begin position="10"/>
        <end position="174"/>
    </location>
</feature>
<dbReference type="EC" id="3.5.1.28" evidence="2"/>
<comment type="catalytic activity">
    <reaction evidence="1">
        <text>Hydrolyzes the link between N-acetylmuramoyl residues and L-amino acid residues in certain cell-wall glycopeptides.</text>
        <dbReference type="EC" id="3.5.1.28"/>
    </reaction>
</comment>
<evidence type="ECO:0000313" key="7">
    <source>
        <dbReference type="Proteomes" id="UP000597444"/>
    </source>
</evidence>
<keyword evidence="3" id="KW-0378">Hydrolase</keyword>
<dbReference type="GO" id="GO:0008745">
    <property type="term" value="F:N-acetylmuramoyl-L-alanine amidase activity"/>
    <property type="evidence" value="ECO:0007669"/>
    <property type="project" value="UniProtKB-EC"/>
</dbReference>
<proteinExistence type="predicted"/>
<dbReference type="AlphaFoldDB" id="A0A8J3N5X8"/>